<reference evidence="4 5" key="1">
    <citation type="submission" date="2016-10" db="EMBL/GenBank/DDBJ databases">
        <authorList>
            <person name="de Groot N.N."/>
        </authorList>
    </citation>
    <scope>NUCLEOTIDE SEQUENCE [LARGE SCALE GENOMIC DNA]</scope>
    <source>
        <strain evidence="4 5">Nm146</strain>
    </source>
</reference>
<dbReference type="InterPro" id="IPR018392">
    <property type="entry name" value="LysM"/>
</dbReference>
<dbReference type="PANTHER" id="PTHR21666">
    <property type="entry name" value="PEPTIDASE-RELATED"/>
    <property type="match status" value="1"/>
</dbReference>
<dbReference type="GO" id="GO:0009279">
    <property type="term" value="C:cell outer membrane"/>
    <property type="evidence" value="ECO:0007669"/>
    <property type="project" value="TreeGrafter"/>
</dbReference>
<dbReference type="STRING" id="52442.SAMN05421880_1414"/>
<dbReference type="InterPro" id="IPR011055">
    <property type="entry name" value="Dup_hybrid_motif"/>
</dbReference>
<evidence type="ECO:0000313" key="5">
    <source>
        <dbReference type="Proteomes" id="UP000199561"/>
    </source>
</evidence>
<organism evidence="4 5">
    <name type="scientific">Nitrosomonas nitrosa</name>
    <dbReference type="NCBI Taxonomy" id="52442"/>
    <lineage>
        <taxon>Bacteria</taxon>
        <taxon>Pseudomonadati</taxon>
        <taxon>Pseudomonadota</taxon>
        <taxon>Betaproteobacteria</taxon>
        <taxon>Nitrosomonadales</taxon>
        <taxon>Nitrosomonadaceae</taxon>
        <taxon>Nitrosomonas</taxon>
    </lineage>
</organism>
<dbReference type="InterPro" id="IPR050570">
    <property type="entry name" value="Cell_wall_metabolism_enzyme"/>
</dbReference>
<dbReference type="SMART" id="SM00257">
    <property type="entry name" value="LysM"/>
    <property type="match status" value="1"/>
</dbReference>
<proteinExistence type="inferred from homology"/>
<feature type="compositionally biased region" description="Polar residues" evidence="2">
    <location>
        <begin position="157"/>
        <end position="175"/>
    </location>
</feature>
<dbReference type="CDD" id="cd00118">
    <property type="entry name" value="LysM"/>
    <property type="match status" value="1"/>
</dbReference>
<dbReference type="PROSITE" id="PS51782">
    <property type="entry name" value="LYSM"/>
    <property type="match status" value="1"/>
</dbReference>
<evidence type="ECO:0000256" key="2">
    <source>
        <dbReference type="SAM" id="MobiDB-lite"/>
    </source>
</evidence>
<evidence type="ECO:0000259" key="3">
    <source>
        <dbReference type="PROSITE" id="PS51782"/>
    </source>
</evidence>
<feature type="compositionally biased region" description="Polar residues" evidence="2">
    <location>
        <begin position="127"/>
        <end position="145"/>
    </location>
</feature>
<dbReference type="Proteomes" id="UP000199561">
    <property type="component" value="Unassembled WGS sequence"/>
</dbReference>
<dbReference type="GO" id="GO:0004222">
    <property type="term" value="F:metalloendopeptidase activity"/>
    <property type="evidence" value="ECO:0007669"/>
    <property type="project" value="TreeGrafter"/>
</dbReference>
<dbReference type="GO" id="GO:0032153">
    <property type="term" value="C:cell division site"/>
    <property type="evidence" value="ECO:0007669"/>
    <property type="project" value="TreeGrafter"/>
</dbReference>
<feature type="domain" description="LysM" evidence="3">
    <location>
        <begin position="78"/>
        <end position="122"/>
    </location>
</feature>
<keyword evidence="4" id="KW-0449">Lipoprotein</keyword>
<dbReference type="CDD" id="cd12797">
    <property type="entry name" value="M23_peptidase"/>
    <property type="match status" value="1"/>
</dbReference>
<dbReference type="Pfam" id="PF01476">
    <property type="entry name" value="LysM"/>
    <property type="match status" value="1"/>
</dbReference>
<protein>
    <submittedName>
        <fullName evidence="4">Lipoprotein NlpD</fullName>
    </submittedName>
</protein>
<evidence type="ECO:0000256" key="1">
    <source>
        <dbReference type="ARBA" id="ARBA00038420"/>
    </source>
</evidence>
<evidence type="ECO:0000313" key="4">
    <source>
        <dbReference type="EMBL" id="SFM85553.1"/>
    </source>
</evidence>
<name>A0A1I4UA01_9PROT</name>
<dbReference type="InterPro" id="IPR036779">
    <property type="entry name" value="LysM_dom_sf"/>
</dbReference>
<dbReference type="PANTHER" id="PTHR21666:SF263">
    <property type="entry name" value="MUREIN HYDROLASE ACTIVATOR NLPD"/>
    <property type="match status" value="1"/>
</dbReference>
<feature type="region of interest" description="Disordered" evidence="2">
    <location>
        <begin position="157"/>
        <end position="184"/>
    </location>
</feature>
<dbReference type="InterPro" id="IPR016047">
    <property type="entry name" value="M23ase_b-sheet_dom"/>
</dbReference>
<keyword evidence="5" id="KW-1185">Reference proteome</keyword>
<comment type="similarity">
    <text evidence="1">Belongs to the E.coli NlpD/Haemophilus LppB family.</text>
</comment>
<sequence length="372" mass="39840">MVGIIMSKASLDNNDGLIKMSLFAKSKWVGILSGLLLAFPHLLITGCVAPQPAPVVESQRNLNQPAQVTETNRLANKQIYVVQRGDTLYGIALKHNIDYRELAQWNGIVDPNALRIGQAVDLAVPSRQPQLSSHHEQQTATSEQISAAQPTLFSVSQPALSSGTPEIKQLSSAPQSDLGGSAGALVTEPKGVKLPYSETAVAQLSGAENIPPPNVSSPPKAETVAVAPTSQKIRENENIPRSGVSQKSEIRSSGIKWSWPTNGQVLSRYTEKSKGVSISGRPGQPVVASADGTVVYSGSGLRGYGNLIIVKHNDTYLSAYGHNSKILVREGETVKKGQKIAEMGNTDSDTVKLHFEIRERGKPVDPLQFLSD</sequence>
<dbReference type="AlphaFoldDB" id="A0A1I4UA01"/>
<dbReference type="Gene3D" id="3.10.350.10">
    <property type="entry name" value="LysM domain"/>
    <property type="match status" value="1"/>
</dbReference>
<dbReference type="SUPFAM" id="SSF51261">
    <property type="entry name" value="Duplicated hybrid motif"/>
    <property type="match status" value="1"/>
</dbReference>
<feature type="region of interest" description="Disordered" evidence="2">
    <location>
        <begin position="126"/>
        <end position="145"/>
    </location>
</feature>
<dbReference type="EMBL" id="FOUF01000041">
    <property type="protein sequence ID" value="SFM85553.1"/>
    <property type="molecule type" value="Genomic_DNA"/>
</dbReference>
<accession>A0A1I4UA01</accession>
<dbReference type="SUPFAM" id="SSF54106">
    <property type="entry name" value="LysM domain"/>
    <property type="match status" value="1"/>
</dbReference>
<gene>
    <name evidence="4" type="ORF">SAMN05421880_1414</name>
</gene>
<dbReference type="Gene3D" id="2.70.70.10">
    <property type="entry name" value="Glucose Permease (Domain IIA)"/>
    <property type="match status" value="1"/>
</dbReference>
<dbReference type="Pfam" id="PF01551">
    <property type="entry name" value="Peptidase_M23"/>
    <property type="match status" value="1"/>
</dbReference>